<dbReference type="AlphaFoldDB" id="A0A9Q1IK55"/>
<protein>
    <submittedName>
        <fullName evidence="2">Uncharacterized protein</fullName>
    </submittedName>
</protein>
<accession>A0A9Q1IK55</accession>
<dbReference type="Proteomes" id="UP001152622">
    <property type="component" value="Chromosome 13"/>
</dbReference>
<name>A0A9Q1IK55_SYNKA</name>
<organism evidence="2 3">
    <name type="scientific">Synaphobranchus kaupii</name>
    <name type="common">Kaup's arrowtooth eel</name>
    <dbReference type="NCBI Taxonomy" id="118154"/>
    <lineage>
        <taxon>Eukaryota</taxon>
        <taxon>Metazoa</taxon>
        <taxon>Chordata</taxon>
        <taxon>Craniata</taxon>
        <taxon>Vertebrata</taxon>
        <taxon>Euteleostomi</taxon>
        <taxon>Actinopterygii</taxon>
        <taxon>Neopterygii</taxon>
        <taxon>Teleostei</taxon>
        <taxon>Anguilliformes</taxon>
        <taxon>Synaphobranchidae</taxon>
        <taxon>Synaphobranchus</taxon>
    </lineage>
</organism>
<sequence length="141" mass="15135">MGEANVISGFQQCLNPSGNLTLQDPPRRGKAKIISAGSSDGVTDRLGGCRSSAADENGLTRPRRHDRREKRGFSEKARRYRPITALPPGQAEEELELGLAGGILCGREVITPRAAQGGTRVNQPRDTAAGCLSDPHPDTRY</sequence>
<evidence type="ECO:0000313" key="3">
    <source>
        <dbReference type="Proteomes" id="UP001152622"/>
    </source>
</evidence>
<dbReference type="EMBL" id="JAINUF010000013">
    <property type="protein sequence ID" value="KAJ8343601.1"/>
    <property type="molecule type" value="Genomic_DNA"/>
</dbReference>
<proteinExistence type="predicted"/>
<feature type="region of interest" description="Disordered" evidence="1">
    <location>
        <begin position="115"/>
        <end position="141"/>
    </location>
</feature>
<keyword evidence="3" id="KW-1185">Reference proteome</keyword>
<evidence type="ECO:0000313" key="2">
    <source>
        <dbReference type="EMBL" id="KAJ8343601.1"/>
    </source>
</evidence>
<gene>
    <name evidence="2" type="ORF">SKAU_G00309300</name>
</gene>
<evidence type="ECO:0000256" key="1">
    <source>
        <dbReference type="SAM" id="MobiDB-lite"/>
    </source>
</evidence>
<feature type="region of interest" description="Disordered" evidence="1">
    <location>
        <begin position="14"/>
        <end position="81"/>
    </location>
</feature>
<comment type="caution">
    <text evidence="2">The sequence shown here is derived from an EMBL/GenBank/DDBJ whole genome shotgun (WGS) entry which is preliminary data.</text>
</comment>
<reference evidence="2" key="1">
    <citation type="journal article" date="2023" name="Science">
        <title>Genome structures resolve the early diversification of teleost fishes.</title>
        <authorList>
            <person name="Parey E."/>
            <person name="Louis A."/>
            <person name="Montfort J."/>
            <person name="Bouchez O."/>
            <person name="Roques C."/>
            <person name="Iampietro C."/>
            <person name="Lluch J."/>
            <person name="Castinel A."/>
            <person name="Donnadieu C."/>
            <person name="Desvignes T."/>
            <person name="Floi Bucao C."/>
            <person name="Jouanno E."/>
            <person name="Wen M."/>
            <person name="Mejri S."/>
            <person name="Dirks R."/>
            <person name="Jansen H."/>
            <person name="Henkel C."/>
            <person name="Chen W.J."/>
            <person name="Zahm M."/>
            <person name="Cabau C."/>
            <person name="Klopp C."/>
            <person name="Thompson A.W."/>
            <person name="Robinson-Rechavi M."/>
            <person name="Braasch I."/>
            <person name="Lecointre G."/>
            <person name="Bobe J."/>
            <person name="Postlethwait J.H."/>
            <person name="Berthelot C."/>
            <person name="Roest Crollius H."/>
            <person name="Guiguen Y."/>
        </authorList>
    </citation>
    <scope>NUCLEOTIDE SEQUENCE</scope>
    <source>
        <strain evidence="2">WJC10195</strain>
    </source>
</reference>